<dbReference type="Pfam" id="PF13692">
    <property type="entry name" value="Glyco_trans_1_4"/>
    <property type="match status" value="1"/>
</dbReference>
<keyword evidence="3" id="KW-1185">Reference proteome</keyword>
<dbReference type="Pfam" id="PF13579">
    <property type="entry name" value="Glyco_trans_4_4"/>
    <property type="match status" value="1"/>
</dbReference>
<name>A0A3S2V417_9HYPH</name>
<comment type="caution">
    <text evidence="2">The sequence shown here is derived from an EMBL/GenBank/DDBJ whole genome shotgun (WGS) entry which is preliminary data.</text>
</comment>
<dbReference type="Proteomes" id="UP000286997">
    <property type="component" value="Unassembled WGS sequence"/>
</dbReference>
<gene>
    <name evidence="2" type="ORF">EOE48_21450</name>
</gene>
<dbReference type="CDD" id="cd03823">
    <property type="entry name" value="GT4_ExpE7-like"/>
    <property type="match status" value="1"/>
</dbReference>
<dbReference type="InterPro" id="IPR028098">
    <property type="entry name" value="Glyco_trans_4-like_N"/>
</dbReference>
<organism evidence="2 3">
    <name type="scientific">Methylobacterium oryzihabitans</name>
    <dbReference type="NCBI Taxonomy" id="2499852"/>
    <lineage>
        <taxon>Bacteria</taxon>
        <taxon>Pseudomonadati</taxon>
        <taxon>Pseudomonadota</taxon>
        <taxon>Alphaproteobacteria</taxon>
        <taxon>Hyphomicrobiales</taxon>
        <taxon>Methylobacteriaceae</taxon>
        <taxon>Methylobacterium</taxon>
    </lineage>
</organism>
<feature type="domain" description="Glycosyltransferase subfamily 4-like N-terminal" evidence="1">
    <location>
        <begin position="194"/>
        <end position="374"/>
    </location>
</feature>
<dbReference type="SUPFAM" id="SSF53756">
    <property type="entry name" value="UDP-Glycosyltransferase/glycogen phosphorylase"/>
    <property type="match status" value="2"/>
</dbReference>
<accession>A0A3S2V417</accession>
<protein>
    <submittedName>
        <fullName evidence="2">Glycosyltransferase</fullName>
    </submittedName>
</protein>
<evidence type="ECO:0000313" key="2">
    <source>
        <dbReference type="EMBL" id="RVU14991.1"/>
    </source>
</evidence>
<evidence type="ECO:0000259" key="1">
    <source>
        <dbReference type="Pfam" id="PF13579"/>
    </source>
</evidence>
<proteinExistence type="predicted"/>
<dbReference type="PANTHER" id="PTHR45947">
    <property type="entry name" value="SULFOQUINOVOSYL TRANSFERASE SQD2"/>
    <property type="match status" value="1"/>
</dbReference>
<dbReference type="EMBL" id="SACP01000025">
    <property type="protein sequence ID" value="RVU14991.1"/>
    <property type="molecule type" value="Genomic_DNA"/>
</dbReference>
<keyword evidence="2" id="KW-0808">Transferase</keyword>
<sequence>MTLFSGPLPDDLAPVVADALARHPRLRLALLGQADLRGAFVAVRERVHPLGSLTEAAACREVVAGCEIVLVPGPTSGADDPAGWHAAADAGRPALVAAAEAARWGLRDGIDALVADGPAAWRAGLDALAGDPELCRRIGETARAALPAPEPVMSRARPRPSGSRPRLMLLNVFAPPQTLGGATRVLRDNIDDLLARAGDRLDLMVVATDHGADDAPYRVRIDAYRGVPVARIAAPQETHRDWRPFNPAMAAPFAALLDRFAPDLVHAHCIQRLTGTVLEAVQARGIPSVVTLHDAWWISDFQFLADEDGRVPTPSADTLATPSARTIGRLRAIARRRGLGRLLDGATALVAVSESFAATYRAAGHPRTIAVPNGVPPLAPVARSPRNAGPVRLGHVGGRSAHKGATLVESVLRANAFANLSLTLVDLALDPGTVREESWGATPVRIVGPVPAEAVGGLYAGLDVLLAPSLWPESFGLVTREARAAGLWVVASDRGAIGEDIREGVDGFRIDVATAEPLRAVLACLDAEPARFRTPPPPEQPMRTAADQGRDLLALYDRILAEAR</sequence>
<dbReference type="InterPro" id="IPR050194">
    <property type="entry name" value="Glycosyltransferase_grp1"/>
</dbReference>
<dbReference type="OrthoDB" id="9801573at2"/>
<reference evidence="2 3" key="1">
    <citation type="submission" date="2019-01" db="EMBL/GenBank/DDBJ databases">
        <authorList>
            <person name="Chen W.-M."/>
        </authorList>
    </citation>
    <scope>NUCLEOTIDE SEQUENCE [LARGE SCALE GENOMIC DNA]</scope>
    <source>
        <strain evidence="2 3">TER-1</strain>
    </source>
</reference>
<evidence type="ECO:0000313" key="3">
    <source>
        <dbReference type="Proteomes" id="UP000286997"/>
    </source>
</evidence>
<dbReference type="PANTHER" id="PTHR45947:SF13">
    <property type="entry name" value="TRANSFERASE"/>
    <property type="match status" value="1"/>
</dbReference>
<dbReference type="Gene3D" id="3.40.50.2000">
    <property type="entry name" value="Glycogen Phosphorylase B"/>
    <property type="match status" value="3"/>
</dbReference>
<dbReference type="GO" id="GO:0016757">
    <property type="term" value="F:glycosyltransferase activity"/>
    <property type="evidence" value="ECO:0007669"/>
    <property type="project" value="InterPro"/>
</dbReference>
<dbReference type="AlphaFoldDB" id="A0A3S2V417"/>